<evidence type="ECO:0000256" key="8">
    <source>
        <dbReference type="SAM" id="MobiDB-lite"/>
    </source>
</evidence>
<keyword evidence="7" id="KW-0539">Nucleus</keyword>
<accession>A0A8T0AQN0</accession>
<feature type="compositionally biased region" description="Basic and acidic residues" evidence="8">
    <location>
        <begin position="34"/>
        <end position="51"/>
    </location>
</feature>
<name>A0A8T0AQN0_SILME</name>
<feature type="domain" description="SET" evidence="9">
    <location>
        <begin position="126"/>
        <end position="240"/>
    </location>
</feature>
<evidence type="ECO:0000256" key="2">
    <source>
        <dbReference type="ARBA" id="ARBA00022603"/>
    </source>
</evidence>
<dbReference type="GO" id="GO:0032259">
    <property type="term" value="P:methylation"/>
    <property type="evidence" value="ECO:0007669"/>
    <property type="project" value="UniProtKB-KW"/>
</dbReference>
<organism evidence="10 11">
    <name type="scientific">Silurus meridionalis</name>
    <name type="common">Southern catfish</name>
    <name type="synonym">Silurus soldatovi meridionalis</name>
    <dbReference type="NCBI Taxonomy" id="175797"/>
    <lineage>
        <taxon>Eukaryota</taxon>
        <taxon>Metazoa</taxon>
        <taxon>Chordata</taxon>
        <taxon>Craniata</taxon>
        <taxon>Vertebrata</taxon>
        <taxon>Euteleostomi</taxon>
        <taxon>Actinopterygii</taxon>
        <taxon>Neopterygii</taxon>
        <taxon>Teleostei</taxon>
        <taxon>Ostariophysi</taxon>
        <taxon>Siluriformes</taxon>
        <taxon>Siluridae</taxon>
        <taxon>Silurus</taxon>
    </lineage>
</organism>
<dbReference type="Pfam" id="PF21549">
    <property type="entry name" value="PRDM2_PR"/>
    <property type="match status" value="1"/>
</dbReference>
<dbReference type="GO" id="GO:0042054">
    <property type="term" value="F:histone methyltransferase activity"/>
    <property type="evidence" value="ECO:0007669"/>
    <property type="project" value="InterPro"/>
</dbReference>
<dbReference type="PROSITE" id="PS00028">
    <property type="entry name" value="ZINC_FINGER_C2H2_1"/>
    <property type="match status" value="1"/>
</dbReference>
<dbReference type="InterPro" id="IPR044417">
    <property type="entry name" value="PRDM7_9_PR-SET"/>
</dbReference>
<dbReference type="Gene3D" id="2.170.270.10">
    <property type="entry name" value="SET domain"/>
    <property type="match status" value="1"/>
</dbReference>
<sequence length="353" mass="39971">MRSKKLNKRSSAGNVPQETYPRKSSDTNSSQLCEDLKKGNEGEEKEDRPNTEETLELSSSDYENDLPSTPEVSIHEEEADENDFLFCEDCQSFFFNKCEVHGLAHFIPDTPVPMGVADRARQTLPPGLEIQKSSIPGAGLGVFNKGELVPVGAHFGPYQGLLVNKEDAMKSGYSWVIYTSRQCEKYIDARREIHANWLRYVNCARKNGEQNLEAFQYQGGILYRCCRSINPGQELLLWYDEKYARDLGPTFVYLWRKKCSANGGARIQISCSLCSVSYTTRLYLDNHIKRCHQEEYVRLQESRKLEQASSQETSDPTLSSTKETQQEFQPSSVGGSGSRTGTLQYTLTFMVKP</sequence>
<feature type="region of interest" description="Disordered" evidence="8">
    <location>
        <begin position="302"/>
        <end position="340"/>
    </location>
</feature>
<dbReference type="PANTHER" id="PTHR16515:SF45">
    <property type="entry name" value="HISTONE-LYSINE N-METHYLTRANSFERASE PRDM9"/>
    <property type="match status" value="1"/>
</dbReference>
<evidence type="ECO:0000256" key="6">
    <source>
        <dbReference type="ARBA" id="ARBA00023163"/>
    </source>
</evidence>
<dbReference type="InterPro" id="IPR013087">
    <property type="entry name" value="Znf_C2H2_type"/>
</dbReference>
<dbReference type="EMBL" id="JABFDY010000018">
    <property type="protein sequence ID" value="KAF7694337.1"/>
    <property type="molecule type" value="Genomic_DNA"/>
</dbReference>
<dbReference type="Proteomes" id="UP000606274">
    <property type="component" value="Unassembled WGS sequence"/>
</dbReference>
<keyword evidence="6" id="KW-0804">Transcription</keyword>
<feature type="compositionally biased region" description="Polar residues" evidence="8">
    <location>
        <begin position="56"/>
        <end position="70"/>
    </location>
</feature>
<dbReference type="InterPro" id="IPR001214">
    <property type="entry name" value="SET_dom"/>
</dbReference>
<evidence type="ECO:0000313" key="10">
    <source>
        <dbReference type="EMBL" id="KAF7694337.1"/>
    </source>
</evidence>
<dbReference type="PROSITE" id="PS50280">
    <property type="entry name" value="SET"/>
    <property type="match status" value="1"/>
</dbReference>
<dbReference type="CDD" id="cd19193">
    <property type="entry name" value="PR-SET_PRDM7_9"/>
    <property type="match status" value="1"/>
</dbReference>
<evidence type="ECO:0000259" key="9">
    <source>
        <dbReference type="PROSITE" id="PS50280"/>
    </source>
</evidence>
<dbReference type="InterPro" id="IPR046341">
    <property type="entry name" value="SET_dom_sf"/>
</dbReference>
<keyword evidence="11" id="KW-1185">Reference proteome</keyword>
<keyword evidence="5" id="KW-0805">Transcription regulation</keyword>
<comment type="subcellular location">
    <subcellularLocation>
        <location evidence="1">Nucleus</location>
    </subcellularLocation>
</comment>
<protein>
    <recommendedName>
        <fullName evidence="9">SET domain-containing protein</fullName>
    </recommendedName>
</protein>
<evidence type="ECO:0000256" key="1">
    <source>
        <dbReference type="ARBA" id="ARBA00004123"/>
    </source>
</evidence>
<dbReference type="GO" id="GO:0005634">
    <property type="term" value="C:nucleus"/>
    <property type="evidence" value="ECO:0007669"/>
    <property type="project" value="UniProtKB-SubCell"/>
</dbReference>
<keyword evidence="2" id="KW-0489">Methyltransferase</keyword>
<evidence type="ECO:0000256" key="7">
    <source>
        <dbReference type="ARBA" id="ARBA00023242"/>
    </source>
</evidence>
<proteinExistence type="predicted"/>
<gene>
    <name evidence="10" type="ORF">HF521_008090</name>
</gene>
<evidence type="ECO:0000256" key="4">
    <source>
        <dbReference type="ARBA" id="ARBA00022691"/>
    </source>
</evidence>
<dbReference type="InterPro" id="IPR050331">
    <property type="entry name" value="Zinc_finger"/>
</dbReference>
<reference evidence="10" key="1">
    <citation type="submission" date="2020-08" db="EMBL/GenBank/DDBJ databases">
        <title>Chromosome-level assembly of Southern catfish (Silurus meridionalis) provides insights into visual adaptation to the nocturnal and benthic lifestyles.</title>
        <authorList>
            <person name="Zhang Y."/>
            <person name="Wang D."/>
            <person name="Peng Z."/>
        </authorList>
    </citation>
    <scope>NUCLEOTIDE SEQUENCE</scope>
    <source>
        <strain evidence="10">SWU-2019-XX</strain>
        <tissue evidence="10">Muscle</tissue>
    </source>
</reference>
<dbReference type="AlphaFoldDB" id="A0A8T0AQN0"/>
<evidence type="ECO:0000256" key="3">
    <source>
        <dbReference type="ARBA" id="ARBA00022679"/>
    </source>
</evidence>
<evidence type="ECO:0000256" key="5">
    <source>
        <dbReference type="ARBA" id="ARBA00023015"/>
    </source>
</evidence>
<feature type="region of interest" description="Disordered" evidence="8">
    <location>
        <begin position="1"/>
        <end position="70"/>
    </location>
</feature>
<keyword evidence="3" id="KW-0808">Transferase</keyword>
<dbReference type="GO" id="GO:0010468">
    <property type="term" value="P:regulation of gene expression"/>
    <property type="evidence" value="ECO:0007669"/>
    <property type="project" value="TreeGrafter"/>
</dbReference>
<keyword evidence="4" id="KW-0949">S-adenosyl-L-methionine</keyword>
<comment type="caution">
    <text evidence="10">The sequence shown here is derived from an EMBL/GenBank/DDBJ whole genome shotgun (WGS) entry which is preliminary data.</text>
</comment>
<evidence type="ECO:0000313" key="11">
    <source>
        <dbReference type="Proteomes" id="UP000606274"/>
    </source>
</evidence>
<dbReference type="PANTHER" id="PTHR16515">
    <property type="entry name" value="PR DOMAIN ZINC FINGER PROTEIN"/>
    <property type="match status" value="1"/>
</dbReference>
<dbReference type="SUPFAM" id="SSF82199">
    <property type="entry name" value="SET domain"/>
    <property type="match status" value="1"/>
</dbReference>
<feature type="compositionally biased region" description="Polar residues" evidence="8">
    <location>
        <begin position="307"/>
        <end position="330"/>
    </location>
</feature>